<evidence type="ECO:0000313" key="2">
    <source>
        <dbReference type="EMBL" id="GEU33506.1"/>
    </source>
</evidence>
<feature type="compositionally biased region" description="Polar residues" evidence="1">
    <location>
        <begin position="1"/>
        <end position="13"/>
    </location>
</feature>
<feature type="compositionally biased region" description="Basic and acidic residues" evidence="1">
    <location>
        <begin position="67"/>
        <end position="83"/>
    </location>
</feature>
<comment type="caution">
    <text evidence="2">The sequence shown here is derived from an EMBL/GenBank/DDBJ whole genome shotgun (WGS) entry which is preliminary data.</text>
</comment>
<evidence type="ECO:0000256" key="1">
    <source>
        <dbReference type="SAM" id="MobiDB-lite"/>
    </source>
</evidence>
<feature type="compositionally biased region" description="Acidic residues" evidence="1">
    <location>
        <begin position="125"/>
        <end position="134"/>
    </location>
</feature>
<feature type="compositionally biased region" description="Basic and acidic residues" evidence="1">
    <location>
        <begin position="165"/>
        <end position="177"/>
    </location>
</feature>
<feature type="compositionally biased region" description="Basic and acidic residues" evidence="1">
    <location>
        <begin position="492"/>
        <end position="509"/>
    </location>
</feature>
<organism evidence="2">
    <name type="scientific">Tanacetum cinerariifolium</name>
    <name type="common">Dalmatian daisy</name>
    <name type="synonym">Chrysanthemum cinerariifolium</name>
    <dbReference type="NCBI Taxonomy" id="118510"/>
    <lineage>
        <taxon>Eukaryota</taxon>
        <taxon>Viridiplantae</taxon>
        <taxon>Streptophyta</taxon>
        <taxon>Embryophyta</taxon>
        <taxon>Tracheophyta</taxon>
        <taxon>Spermatophyta</taxon>
        <taxon>Magnoliopsida</taxon>
        <taxon>eudicotyledons</taxon>
        <taxon>Gunneridae</taxon>
        <taxon>Pentapetalae</taxon>
        <taxon>asterids</taxon>
        <taxon>campanulids</taxon>
        <taxon>Asterales</taxon>
        <taxon>Asteraceae</taxon>
        <taxon>Asteroideae</taxon>
        <taxon>Anthemideae</taxon>
        <taxon>Anthemidinae</taxon>
        <taxon>Tanacetum</taxon>
    </lineage>
</organism>
<reference evidence="2" key="1">
    <citation type="journal article" date="2019" name="Sci. Rep.">
        <title>Draft genome of Tanacetum cinerariifolium, the natural source of mosquito coil.</title>
        <authorList>
            <person name="Yamashiro T."/>
            <person name="Shiraishi A."/>
            <person name="Satake H."/>
            <person name="Nakayama K."/>
        </authorList>
    </citation>
    <scope>NUCLEOTIDE SEQUENCE</scope>
</reference>
<feature type="compositionally biased region" description="Basic and acidic residues" evidence="1">
    <location>
        <begin position="438"/>
        <end position="447"/>
    </location>
</feature>
<dbReference type="AlphaFoldDB" id="A0A6L2J9A9"/>
<feature type="compositionally biased region" description="Polar residues" evidence="1">
    <location>
        <begin position="24"/>
        <end position="40"/>
    </location>
</feature>
<dbReference type="EMBL" id="BKCJ010000471">
    <property type="protein sequence ID" value="GEU33506.1"/>
    <property type="molecule type" value="Genomic_DNA"/>
</dbReference>
<feature type="region of interest" description="Disordered" evidence="1">
    <location>
        <begin position="417"/>
        <end position="536"/>
    </location>
</feature>
<feature type="compositionally biased region" description="Basic and acidic residues" evidence="1">
    <location>
        <begin position="135"/>
        <end position="156"/>
    </location>
</feature>
<sequence>MCFSTYQGSNEGTGITPGVLDEPTASSVAKVNRSVQQSGGSNEGTGIIPGVPDELTAGSVAKAKHDIVIDWGSKDESGKSEEKISDEEEENKDDDDDDKSIDLEKTNDGDDDDECTTHDETMTYAEDDESDDEERTNTDSDEQVKDDTEKTNKEKVEDEGDADLEITKDEQGLDDQARDDHLGELLKTMRKENSNFPLSSSRISTSSNFEIPLVHSAPLLDVLASVIPPQSTPIPTSLTTLIPAPPSSIVALNVTTTVPDLIPSVVQRVSVLEQEVKELKEVDHSTTILASVRSHVSTIINDYLGSTMGDTLHKVLQNHTEELVQQFSQKDVFEIIKVKVEQAAKEKILKCSSTLYDLQDDEEYKQKDILFRMMMASKSHERHSVHQALYDALLETIYVDEDDMDRLDVDLAFKRKRRHDDRDEDPSVGSNQGKKKKGQEDKYESSKKPSASKESSRGKTPLKSSKTGKSVSAKKRVKEATHEVAMDVEEPTQEKAKTNVDQPKDDAPKTSKTSNKNWFKQPPRPLTPDPERNTVQTIRDEPKQTWFNDMMHAENPPLTFDELMATPIDFSNFVMNRLKIDNLTQEVLLGLVYNLLKEKRRYITSITKIKAAKRKLWYRSQINTFSLHDVHLNLRILSVVSVKVEKLHCYMYLKEIIVRRADRQLYKLKEVALRMFARRITIRKHVEDVQLGVESYQKKLNLTRPQQDHPNIDIKEPYTPSFDPPGAIYEDASNRKRLMRADELYKFSGRTLKLVRNKLHYWVLNFKMGYNKDMPRRRWPATDQK</sequence>
<feature type="compositionally biased region" description="Acidic residues" evidence="1">
    <location>
        <begin position="84"/>
        <end position="99"/>
    </location>
</feature>
<protein>
    <submittedName>
        <fullName evidence="2">Uncharacterized protein</fullName>
    </submittedName>
</protein>
<feature type="region of interest" description="Disordered" evidence="1">
    <location>
        <begin position="67"/>
        <end position="177"/>
    </location>
</feature>
<feature type="region of interest" description="Disordered" evidence="1">
    <location>
        <begin position="1"/>
        <end position="53"/>
    </location>
</feature>
<gene>
    <name evidence="2" type="ORF">Tci_005484</name>
</gene>
<accession>A0A6L2J9A9</accession>
<name>A0A6L2J9A9_TANCI</name>
<proteinExistence type="predicted"/>